<evidence type="ECO:0000313" key="11">
    <source>
        <dbReference type="Proteomes" id="UP001431199"/>
    </source>
</evidence>
<evidence type="ECO:0000256" key="1">
    <source>
        <dbReference type="ARBA" id="ARBA00004752"/>
    </source>
</evidence>
<feature type="compositionally biased region" description="Low complexity" evidence="7">
    <location>
        <begin position="277"/>
        <end position="297"/>
    </location>
</feature>
<keyword evidence="11" id="KW-1185">Reference proteome</keyword>
<reference evidence="10" key="1">
    <citation type="submission" date="2022-09" db="EMBL/GenBank/DDBJ databases">
        <title>Eubacterium sp. LFL-14 isolated from human feces.</title>
        <authorList>
            <person name="Liu F."/>
        </authorList>
    </citation>
    <scope>NUCLEOTIDE SEQUENCE</scope>
    <source>
        <strain evidence="10">LFL-14</strain>
    </source>
</reference>
<evidence type="ECO:0000256" key="5">
    <source>
        <dbReference type="ARBA" id="ARBA00023316"/>
    </source>
</evidence>
<dbReference type="Gene3D" id="2.40.440.10">
    <property type="entry name" value="L,D-transpeptidase catalytic domain-like"/>
    <property type="match status" value="1"/>
</dbReference>
<sequence length="319" mass="35980">MKKNNPINKYVLVIIFLALFAIISIFLISITEHRSDANMNNKSNSEKLTTKNTEDSSSFEETTSYNPADSAIEEMSTVPSGDAAKHLIDFDADFPYQIRVNRTQNYVIIYGIDKNGRYSIPYKGFMCSVGKDVKDTPTGSFKTSDYYPWRLMVDGSYAQYAIRINGSIMLHSIPYYSAHNDDLESEEYNKLGSNASLGCVRLNINGIKWIYDNCPKGTPVTIYDSDSEVPPVKIKKVKKIDLNDERANWDPTDPVAGNPWKDGKETDESEEYMEYPSETTSNKNNLETTSKNNSETTSKVKDKSVSKTTSKKDLETTTK</sequence>
<dbReference type="CDD" id="cd16913">
    <property type="entry name" value="YkuD_like"/>
    <property type="match status" value="1"/>
</dbReference>
<keyword evidence="3 6" id="KW-0133">Cell shape</keyword>
<keyword evidence="5 6" id="KW-0961">Cell wall biogenesis/degradation</keyword>
<comment type="pathway">
    <text evidence="1 6">Cell wall biogenesis; peptidoglycan biosynthesis.</text>
</comment>
<feature type="compositionally biased region" description="Basic and acidic residues" evidence="7">
    <location>
        <begin position="44"/>
        <end position="54"/>
    </location>
</feature>
<feature type="compositionally biased region" description="Low complexity" evidence="7">
    <location>
        <begin position="55"/>
        <end position="64"/>
    </location>
</feature>
<dbReference type="Proteomes" id="UP001431199">
    <property type="component" value="Unassembled WGS sequence"/>
</dbReference>
<keyword evidence="8" id="KW-0812">Transmembrane</keyword>
<evidence type="ECO:0000313" key="10">
    <source>
        <dbReference type="EMBL" id="MCT7398193.1"/>
    </source>
</evidence>
<organism evidence="10 11">
    <name type="scientific">Eubacterium album</name>
    <dbReference type="NCBI Taxonomy" id="2978477"/>
    <lineage>
        <taxon>Bacteria</taxon>
        <taxon>Bacillati</taxon>
        <taxon>Bacillota</taxon>
        <taxon>Clostridia</taxon>
        <taxon>Eubacteriales</taxon>
        <taxon>Eubacteriaceae</taxon>
        <taxon>Eubacterium</taxon>
    </lineage>
</organism>
<dbReference type="InterPro" id="IPR050979">
    <property type="entry name" value="LD-transpeptidase"/>
</dbReference>
<keyword evidence="8" id="KW-0472">Membrane</keyword>
<feature type="domain" description="L,D-TPase catalytic" evidence="9">
    <location>
        <begin position="96"/>
        <end position="223"/>
    </location>
</feature>
<name>A0ABT2LZ89_9FIRM</name>
<feature type="active site" description="Nucleophile" evidence="6">
    <location>
        <position position="199"/>
    </location>
</feature>
<dbReference type="Pfam" id="PF03734">
    <property type="entry name" value="YkuD"/>
    <property type="match status" value="1"/>
</dbReference>
<dbReference type="PANTHER" id="PTHR30582:SF2">
    <property type="entry name" value="L,D-TRANSPEPTIDASE YCIB-RELATED"/>
    <property type="match status" value="1"/>
</dbReference>
<feature type="region of interest" description="Disordered" evidence="7">
    <location>
        <begin position="38"/>
        <end position="65"/>
    </location>
</feature>
<dbReference type="InterPro" id="IPR005490">
    <property type="entry name" value="LD_TPept_cat_dom"/>
</dbReference>
<evidence type="ECO:0000256" key="4">
    <source>
        <dbReference type="ARBA" id="ARBA00022984"/>
    </source>
</evidence>
<evidence type="ECO:0000259" key="9">
    <source>
        <dbReference type="PROSITE" id="PS52029"/>
    </source>
</evidence>
<dbReference type="PROSITE" id="PS52029">
    <property type="entry name" value="LD_TPASE"/>
    <property type="match status" value="1"/>
</dbReference>
<evidence type="ECO:0000256" key="3">
    <source>
        <dbReference type="ARBA" id="ARBA00022960"/>
    </source>
</evidence>
<dbReference type="InterPro" id="IPR038063">
    <property type="entry name" value="Transpep_catalytic_dom"/>
</dbReference>
<proteinExistence type="predicted"/>
<evidence type="ECO:0000256" key="2">
    <source>
        <dbReference type="ARBA" id="ARBA00022679"/>
    </source>
</evidence>
<evidence type="ECO:0000256" key="6">
    <source>
        <dbReference type="PROSITE-ProRule" id="PRU01373"/>
    </source>
</evidence>
<dbReference type="EMBL" id="JAODBU010000003">
    <property type="protein sequence ID" value="MCT7398193.1"/>
    <property type="molecule type" value="Genomic_DNA"/>
</dbReference>
<evidence type="ECO:0000256" key="7">
    <source>
        <dbReference type="SAM" id="MobiDB-lite"/>
    </source>
</evidence>
<gene>
    <name evidence="10" type="ORF">N5B56_03700</name>
</gene>
<feature type="transmembrane region" description="Helical" evidence="8">
    <location>
        <begin position="12"/>
        <end position="30"/>
    </location>
</feature>
<keyword evidence="8" id="KW-1133">Transmembrane helix</keyword>
<accession>A0ABT2LZ89</accession>
<protein>
    <submittedName>
        <fullName evidence="10">L,D-transpeptidase</fullName>
    </submittedName>
</protein>
<dbReference type="RefSeq" id="WP_260978414.1">
    <property type="nucleotide sequence ID" value="NZ_JAODBU010000003.1"/>
</dbReference>
<dbReference type="PANTHER" id="PTHR30582">
    <property type="entry name" value="L,D-TRANSPEPTIDASE"/>
    <property type="match status" value="1"/>
</dbReference>
<keyword evidence="2" id="KW-0808">Transferase</keyword>
<keyword evidence="4 6" id="KW-0573">Peptidoglycan synthesis</keyword>
<evidence type="ECO:0000256" key="8">
    <source>
        <dbReference type="SAM" id="Phobius"/>
    </source>
</evidence>
<feature type="region of interest" description="Disordered" evidence="7">
    <location>
        <begin position="245"/>
        <end position="319"/>
    </location>
</feature>
<dbReference type="SUPFAM" id="SSF141523">
    <property type="entry name" value="L,D-transpeptidase catalytic domain-like"/>
    <property type="match status" value="1"/>
</dbReference>
<comment type="caution">
    <text evidence="10">The sequence shown here is derived from an EMBL/GenBank/DDBJ whole genome shotgun (WGS) entry which is preliminary data.</text>
</comment>
<feature type="compositionally biased region" description="Basic and acidic residues" evidence="7">
    <location>
        <begin position="298"/>
        <end position="319"/>
    </location>
</feature>
<feature type="active site" description="Proton donor/acceptor" evidence="6">
    <location>
        <position position="171"/>
    </location>
</feature>